<dbReference type="RefSeq" id="WP_280757156.1">
    <property type="nucleotide sequence ID" value="NZ_JARXYA010000029.1"/>
</dbReference>
<dbReference type="GO" id="GO:0015562">
    <property type="term" value="F:efflux transmembrane transporter activity"/>
    <property type="evidence" value="ECO:0007669"/>
    <property type="project" value="TreeGrafter"/>
</dbReference>
<gene>
    <name evidence="3" type="ORF">M2127_002348</name>
</gene>
<sequence length="229" mass="25802">MKHMQSENKLKNSISSLANAMLSFVKNLVSGFFRLSKRVQLLTLAVLLLLVLGIGVRIYNYYLAQARSENFSVQLVSTINPDVGGDESVLSFPGRLDPYLNAPIYSRVNGYMRKWYKDIGSEVKSGELLGKIESPDVDQQLQQAKSDLIAAKGKEEFAFISYQRWKNLVVVDAVSKQELDQKRTEYETNKSLRQIAEANLVKAQTFSEYKNIPAPFDGFVDSNTKCNTV</sequence>
<dbReference type="GO" id="GO:1990281">
    <property type="term" value="C:efflux pump complex"/>
    <property type="evidence" value="ECO:0007669"/>
    <property type="project" value="TreeGrafter"/>
</dbReference>
<protein>
    <submittedName>
        <fullName evidence="3">Multidrug efflux pump subunit AcrA (Membrane-fusion protein)</fullName>
    </submittedName>
</protein>
<feature type="transmembrane region" description="Helical" evidence="1">
    <location>
        <begin position="39"/>
        <end position="59"/>
    </location>
</feature>
<keyword evidence="4" id="KW-1185">Reference proteome</keyword>
<dbReference type="Proteomes" id="UP001161160">
    <property type="component" value="Unassembled WGS sequence"/>
</dbReference>
<dbReference type="Gene3D" id="1.10.287.470">
    <property type="entry name" value="Helix hairpin bin"/>
    <property type="match status" value="1"/>
</dbReference>
<keyword evidence="1" id="KW-0812">Transmembrane</keyword>
<dbReference type="PANTHER" id="PTHR30469">
    <property type="entry name" value="MULTIDRUG RESISTANCE PROTEIN MDTA"/>
    <property type="match status" value="1"/>
</dbReference>
<dbReference type="SUPFAM" id="SSF111369">
    <property type="entry name" value="HlyD-like secretion proteins"/>
    <property type="match status" value="1"/>
</dbReference>
<dbReference type="Gene3D" id="2.40.50.100">
    <property type="match status" value="1"/>
</dbReference>
<reference evidence="3" key="1">
    <citation type="submission" date="2023-04" db="EMBL/GenBank/DDBJ databases">
        <title>Genome Encyclopedia of Bacteria and Archaea VI: Functional Genomics of Type Strains.</title>
        <authorList>
            <person name="Whitman W."/>
        </authorList>
    </citation>
    <scope>NUCLEOTIDE SEQUENCE</scope>
    <source>
        <strain evidence="3">Enz.4-51</strain>
    </source>
</reference>
<dbReference type="AlphaFoldDB" id="A0AA43MA95"/>
<evidence type="ECO:0000313" key="4">
    <source>
        <dbReference type="Proteomes" id="UP001161160"/>
    </source>
</evidence>
<evidence type="ECO:0000313" key="3">
    <source>
        <dbReference type="EMBL" id="MDH6505018.1"/>
    </source>
</evidence>
<evidence type="ECO:0000256" key="1">
    <source>
        <dbReference type="SAM" id="Phobius"/>
    </source>
</evidence>
<evidence type="ECO:0000259" key="2">
    <source>
        <dbReference type="Pfam" id="PF25876"/>
    </source>
</evidence>
<keyword evidence="1" id="KW-1133">Transmembrane helix</keyword>
<comment type="caution">
    <text evidence="3">The sequence shown here is derived from an EMBL/GenBank/DDBJ whole genome shotgun (WGS) entry which is preliminary data.</text>
</comment>
<dbReference type="InterPro" id="IPR058624">
    <property type="entry name" value="MdtA-like_HH"/>
</dbReference>
<organism evidence="3 4">
    <name type="scientific">Polynucleobacter sphagniphilus</name>
    <dbReference type="NCBI Taxonomy" id="1743169"/>
    <lineage>
        <taxon>Bacteria</taxon>
        <taxon>Pseudomonadati</taxon>
        <taxon>Pseudomonadota</taxon>
        <taxon>Betaproteobacteria</taxon>
        <taxon>Burkholderiales</taxon>
        <taxon>Burkholderiaceae</taxon>
        <taxon>Polynucleobacter</taxon>
    </lineage>
</organism>
<feature type="transmembrane region" description="Helical" evidence="1">
    <location>
        <begin position="12"/>
        <end position="33"/>
    </location>
</feature>
<dbReference type="PANTHER" id="PTHR30469:SF37">
    <property type="entry name" value="RAGD PROTEIN"/>
    <property type="match status" value="1"/>
</dbReference>
<feature type="domain" description="Multidrug resistance protein MdtA-like alpha-helical hairpin" evidence="2">
    <location>
        <begin position="140"/>
        <end position="205"/>
    </location>
</feature>
<dbReference type="Pfam" id="PF25876">
    <property type="entry name" value="HH_MFP_RND"/>
    <property type="match status" value="1"/>
</dbReference>
<name>A0AA43MA95_9BURK</name>
<accession>A0AA43MA95</accession>
<dbReference type="EMBL" id="JARXYA010000029">
    <property type="protein sequence ID" value="MDH6505018.1"/>
    <property type="molecule type" value="Genomic_DNA"/>
</dbReference>
<keyword evidence="1" id="KW-0472">Membrane</keyword>
<proteinExistence type="predicted"/>